<organism evidence="1 2">
    <name type="scientific">Subtercola boreus</name>
    <dbReference type="NCBI Taxonomy" id="120213"/>
    <lineage>
        <taxon>Bacteria</taxon>
        <taxon>Bacillati</taxon>
        <taxon>Actinomycetota</taxon>
        <taxon>Actinomycetes</taxon>
        <taxon>Micrococcales</taxon>
        <taxon>Microbacteriaceae</taxon>
        <taxon>Subtercola</taxon>
    </lineage>
</organism>
<protein>
    <submittedName>
        <fullName evidence="1">Uncharacterized protein</fullName>
    </submittedName>
</protein>
<evidence type="ECO:0000313" key="1">
    <source>
        <dbReference type="EMBL" id="RFA08916.1"/>
    </source>
</evidence>
<proteinExistence type="predicted"/>
<accession>A0A3E0VG35</accession>
<sequence length="159" mass="16847">MSRKPLSLSVSGILGLVIVATGVPLSASAGPDAPPVSGTESIATFVVPDPGPDDRDFARLKGSFDFGRRPGVSTSDFTFSLACFGGRSYMVYPFLVHDRQIEFEARLALDEVGHTCVFEAVTNDDRKVIWTAPFVSGGSGKQTTYLYGTIVTPSHSGGL</sequence>
<keyword evidence="2" id="KW-1185">Reference proteome</keyword>
<dbReference type="EMBL" id="NBWZ01000001">
    <property type="protein sequence ID" value="RFA08916.1"/>
    <property type="molecule type" value="Genomic_DNA"/>
</dbReference>
<comment type="caution">
    <text evidence="1">The sequence shown here is derived from an EMBL/GenBank/DDBJ whole genome shotgun (WGS) entry which is preliminary data.</text>
</comment>
<dbReference type="RefSeq" id="WP_116414316.1">
    <property type="nucleotide sequence ID" value="NZ_NBWZ01000001.1"/>
</dbReference>
<reference evidence="1 2" key="1">
    <citation type="submission" date="2017-04" db="EMBL/GenBank/DDBJ databases">
        <title>Comparative genome analysis of Subtercola boreus.</title>
        <authorList>
            <person name="Cho Y.-J."/>
            <person name="Cho A."/>
            <person name="Kim O.-S."/>
            <person name="Lee J.-I."/>
        </authorList>
    </citation>
    <scope>NUCLEOTIDE SEQUENCE [LARGE SCALE GENOMIC DNA]</scope>
    <source>
        <strain evidence="1 2">K300</strain>
    </source>
</reference>
<dbReference type="Proteomes" id="UP000256486">
    <property type="component" value="Unassembled WGS sequence"/>
</dbReference>
<gene>
    <name evidence="1" type="ORF">B7R54_06520</name>
</gene>
<name>A0A3E0VG35_9MICO</name>
<evidence type="ECO:0000313" key="2">
    <source>
        <dbReference type="Proteomes" id="UP000256486"/>
    </source>
</evidence>
<dbReference type="AlphaFoldDB" id="A0A3E0VG35"/>